<dbReference type="EMBL" id="JAHUTI010021528">
    <property type="protein sequence ID" value="MED6239512.1"/>
    <property type="molecule type" value="Genomic_DNA"/>
</dbReference>
<comment type="caution">
    <text evidence="1">The sequence shown here is derived from an EMBL/GenBank/DDBJ whole genome shotgun (WGS) entry which is preliminary data.</text>
</comment>
<evidence type="ECO:0008006" key="3">
    <source>
        <dbReference type="Google" id="ProtNLM"/>
    </source>
</evidence>
<keyword evidence="2" id="KW-1185">Reference proteome</keyword>
<gene>
    <name evidence="1" type="ORF">ATANTOWER_007406</name>
</gene>
<protein>
    <recommendedName>
        <fullName evidence="3">Transposase</fullName>
    </recommendedName>
</protein>
<evidence type="ECO:0000313" key="1">
    <source>
        <dbReference type="EMBL" id="MED6239512.1"/>
    </source>
</evidence>
<sequence>MEEAGIENGWAHGLWGSFTRRGQRLEPVHQEPLRRILHMGYKCCIPPVKPLLNQKKCQKHLTWAKETLLNSQTLHTHRMNSHNFLKYKNLLTKISQLKVKHISINKLFTMLKQSN</sequence>
<dbReference type="Proteomes" id="UP001345963">
    <property type="component" value="Unassembled WGS sequence"/>
</dbReference>
<name>A0ABU7AMR3_9TELE</name>
<proteinExistence type="predicted"/>
<accession>A0ABU7AMR3</accession>
<evidence type="ECO:0000313" key="2">
    <source>
        <dbReference type="Proteomes" id="UP001345963"/>
    </source>
</evidence>
<organism evidence="1 2">
    <name type="scientific">Ataeniobius toweri</name>
    <dbReference type="NCBI Taxonomy" id="208326"/>
    <lineage>
        <taxon>Eukaryota</taxon>
        <taxon>Metazoa</taxon>
        <taxon>Chordata</taxon>
        <taxon>Craniata</taxon>
        <taxon>Vertebrata</taxon>
        <taxon>Euteleostomi</taxon>
        <taxon>Actinopterygii</taxon>
        <taxon>Neopterygii</taxon>
        <taxon>Teleostei</taxon>
        <taxon>Neoteleostei</taxon>
        <taxon>Acanthomorphata</taxon>
        <taxon>Ovalentaria</taxon>
        <taxon>Atherinomorphae</taxon>
        <taxon>Cyprinodontiformes</taxon>
        <taxon>Goodeidae</taxon>
        <taxon>Ataeniobius</taxon>
    </lineage>
</organism>
<reference evidence="1 2" key="1">
    <citation type="submission" date="2021-07" db="EMBL/GenBank/DDBJ databases">
        <authorList>
            <person name="Palmer J.M."/>
        </authorList>
    </citation>
    <scope>NUCLEOTIDE SEQUENCE [LARGE SCALE GENOMIC DNA]</scope>
    <source>
        <strain evidence="1 2">AT_MEX2019</strain>
        <tissue evidence="1">Muscle</tissue>
    </source>
</reference>